<reference evidence="2 3" key="1">
    <citation type="submission" date="2018-06" db="EMBL/GenBank/DDBJ databases">
        <title>Comparative genomics reveals the genomic features of Rhizophagus irregularis, R. cerebriforme, R. diaphanum and Gigaspora rosea, and their symbiotic lifestyle signature.</title>
        <authorList>
            <person name="Morin E."/>
            <person name="San Clemente H."/>
            <person name="Chen E.C.H."/>
            <person name="De La Providencia I."/>
            <person name="Hainaut M."/>
            <person name="Kuo A."/>
            <person name="Kohler A."/>
            <person name="Murat C."/>
            <person name="Tang N."/>
            <person name="Roy S."/>
            <person name="Loubradou J."/>
            <person name="Henrissat B."/>
            <person name="Grigoriev I.V."/>
            <person name="Corradi N."/>
            <person name="Roux C."/>
            <person name="Martin F.M."/>
        </authorList>
    </citation>
    <scope>NUCLEOTIDE SEQUENCE [LARGE SCALE GENOMIC DNA]</scope>
    <source>
        <strain evidence="2 3">DAOM 227022</strain>
    </source>
</reference>
<keyword evidence="1" id="KW-0812">Transmembrane</keyword>
<evidence type="ECO:0000256" key="1">
    <source>
        <dbReference type="SAM" id="Phobius"/>
    </source>
</evidence>
<keyword evidence="1" id="KW-1133">Transmembrane helix</keyword>
<evidence type="ECO:0000313" key="2">
    <source>
        <dbReference type="EMBL" id="RIA86885.1"/>
    </source>
</evidence>
<comment type="caution">
    <text evidence="2">The sequence shown here is derived from an EMBL/GenBank/DDBJ whole genome shotgun (WGS) entry which is preliminary data.</text>
</comment>
<feature type="transmembrane region" description="Helical" evidence="1">
    <location>
        <begin position="54"/>
        <end position="76"/>
    </location>
</feature>
<organism evidence="2 3">
    <name type="scientific">Glomus cerebriforme</name>
    <dbReference type="NCBI Taxonomy" id="658196"/>
    <lineage>
        <taxon>Eukaryota</taxon>
        <taxon>Fungi</taxon>
        <taxon>Fungi incertae sedis</taxon>
        <taxon>Mucoromycota</taxon>
        <taxon>Glomeromycotina</taxon>
        <taxon>Glomeromycetes</taxon>
        <taxon>Glomerales</taxon>
        <taxon>Glomeraceae</taxon>
        <taxon>Glomus</taxon>
    </lineage>
</organism>
<proteinExistence type="predicted"/>
<dbReference type="AlphaFoldDB" id="A0A397SS82"/>
<sequence length="79" mass="9044">MSRPQNISTISSFIYSSQRRASSTSLQNMEFFASCSSNFLVLCAILVINDPLAFVFVEFSITFIMLFVILPFLRIFNLF</sequence>
<evidence type="ECO:0000313" key="3">
    <source>
        <dbReference type="Proteomes" id="UP000265703"/>
    </source>
</evidence>
<keyword evidence="3" id="KW-1185">Reference proteome</keyword>
<dbReference type="Proteomes" id="UP000265703">
    <property type="component" value="Unassembled WGS sequence"/>
</dbReference>
<keyword evidence="1" id="KW-0472">Membrane</keyword>
<dbReference type="EMBL" id="QKYT01000338">
    <property type="protein sequence ID" value="RIA86885.1"/>
    <property type="molecule type" value="Genomic_DNA"/>
</dbReference>
<accession>A0A397SS82</accession>
<gene>
    <name evidence="2" type="ORF">C1645_778498</name>
</gene>
<name>A0A397SS82_9GLOM</name>
<protein>
    <submittedName>
        <fullName evidence="2">Uncharacterized protein</fullName>
    </submittedName>
</protein>
<feature type="transmembrane region" description="Helical" evidence="1">
    <location>
        <begin position="29"/>
        <end position="48"/>
    </location>
</feature>